<feature type="region of interest" description="Disordered" evidence="1">
    <location>
        <begin position="27"/>
        <end position="50"/>
    </location>
</feature>
<protein>
    <submittedName>
        <fullName evidence="2">Uncharacterized protein</fullName>
    </submittedName>
</protein>
<sequence length="100" mass="11639">MYGTIIILKLSENQDVFGQRTREAENNILGVQESEDKDTHSENEGEQIEEVSLDEEHKVQENKVQENIQDLDDFHIAWENLEVAKKDQQFHQGISQKSQN</sequence>
<evidence type="ECO:0000313" key="2">
    <source>
        <dbReference type="EMBL" id="CAD8185545.1"/>
    </source>
</evidence>
<proteinExistence type="predicted"/>
<evidence type="ECO:0000256" key="1">
    <source>
        <dbReference type="SAM" id="MobiDB-lite"/>
    </source>
</evidence>
<dbReference type="AlphaFoldDB" id="A0A8S1WAU4"/>
<name>A0A8S1WAU4_9CILI</name>
<dbReference type="Proteomes" id="UP000689195">
    <property type="component" value="Unassembled WGS sequence"/>
</dbReference>
<comment type="caution">
    <text evidence="2">The sequence shown here is derived from an EMBL/GenBank/DDBJ whole genome shotgun (WGS) entry which is preliminary data.</text>
</comment>
<dbReference type="OrthoDB" id="5587616at2759"/>
<accession>A0A8S1WAU4</accession>
<reference evidence="2" key="1">
    <citation type="submission" date="2021-01" db="EMBL/GenBank/DDBJ databases">
        <authorList>
            <consortium name="Genoscope - CEA"/>
            <person name="William W."/>
        </authorList>
    </citation>
    <scope>NUCLEOTIDE SEQUENCE</scope>
</reference>
<organism evidence="2 3">
    <name type="scientific">Paramecium pentaurelia</name>
    <dbReference type="NCBI Taxonomy" id="43138"/>
    <lineage>
        <taxon>Eukaryota</taxon>
        <taxon>Sar</taxon>
        <taxon>Alveolata</taxon>
        <taxon>Ciliophora</taxon>
        <taxon>Intramacronucleata</taxon>
        <taxon>Oligohymenophorea</taxon>
        <taxon>Peniculida</taxon>
        <taxon>Parameciidae</taxon>
        <taxon>Paramecium</taxon>
    </lineage>
</organism>
<gene>
    <name evidence="2" type="ORF">PPENT_87.1.T0850140</name>
</gene>
<keyword evidence="3" id="KW-1185">Reference proteome</keyword>
<evidence type="ECO:0000313" key="3">
    <source>
        <dbReference type="Proteomes" id="UP000689195"/>
    </source>
</evidence>
<dbReference type="EMBL" id="CAJJDO010000085">
    <property type="protein sequence ID" value="CAD8185545.1"/>
    <property type="molecule type" value="Genomic_DNA"/>
</dbReference>